<dbReference type="AlphaFoldDB" id="A0A7X5LI70"/>
<proteinExistence type="predicted"/>
<dbReference type="InterPro" id="IPR020103">
    <property type="entry name" value="PsdUridine_synth_cat_dom_sf"/>
</dbReference>
<evidence type="ECO:0000256" key="8">
    <source>
        <dbReference type="ARBA" id="ARBA00041975"/>
    </source>
</evidence>
<dbReference type="PANTHER" id="PTHR21600:SF56">
    <property type="entry name" value="TRNA PSEUDOURIDINE SYNTHASE C"/>
    <property type="match status" value="1"/>
</dbReference>
<evidence type="ECO:0000256" key="9">
    <source>
        <dbReference type="ARBA" id="ARBA00043049"/>
    </source>
</evidence>
<dbReference type="RefSeq" id="WP_163083389.1">
    <property type="nucleotide sequence ID" value="NZ_JAAAWN010000001.1"/>
</dbReference>
<name>A0A7X5LI70_9ALTE</name>
<comment type="function">
    <text evidence="4">Responsible for synthesis of pseudouridine from uracil-65 in transfer RNAs.</text>
</comment>
<dbReference type="Proteomes" id="UP000470213">
    <property type="component" value="Unassembled WGS sequence"/>
</dbReference>
<evidence type="ECO:0000256" key="10">
    <source>
        <dbReference type="SAM" id="MobiDB-lite"/>
    </source>
</evidence>
<dbReference type="Pfam" id="PF00849">
    <property type="entry name" value="PseudoU_synth_2"/>
    <property type="match status" value="1"/>
</dbReference>
<dbReference type="SUPFAM" id="SSF55120">
    <property type="entry name" value="Pseudouridine synthase"/>
    <property type="match status" value="1"/>
</dbReference>
<dbReference type="PROSITE" id="PS01129">
    <property type="entry name" value="PSI_RLU"/>
    <property type="match status" value="1"/>
</dbReference>
<sequence>MSTRNYTSSFSTNEDEARTQSDPLQGKPLNVLYQDAHIVAIDKPPGLLVHRSPIDKKETQFAVQTLRDQIGRHVFPAHRLDRPTSGVLLFSFDGKIAASLGEQMMSKQVHKEYHAIVRGYVRGTGMIDYALKYRFDKIADKHRRQQPLPQQATTMYTAVKRFELPFAVGKYSTARYSLVKLNPTTGRKHQLRRHMVHIRHPIVGDTTHGDGKQNKFMQNAFNFRNLALTCTQMGFYHPVNGKWMTVSANMHDNMMNTLNAWRPFEVLHEK</sequence>
<dbReference type="EC" id="5.4.99.26" evidence="5"/>
<comment type="catalytic activity">
    <reaction evidence="3">
        <text>uridine(65) in tRNA = pseudouridine(65) in tRNA</text>
        <dbReference type="Rhea" id="RHEA:42536"/>
        <dbReference type="Rhea" id="RHEA-COMP:10103"/>
        <dbReference type="Rhea" id="RHEA-COMP:10104"/>
        <dbReference type="ChEBI" id="CHEBI:65314"/>
        <dbReference type="ChEBI" id="CHEBI:65315"/>
        <dbReference type="EC" id="5.4.99.26"/>
    </reaction>
</comment>
<dbReference type="InterPro" id="IPR006145">
    <property type="entry name" value="PsdUridine_synth_RsuA/RluA"/>
</dbReference>
<evidence type="ECO:0000256" key="4">
    <source>
        <dbReference type="ARBA" id="ARBA00037670"/>
    </source>
</evidence>
<organism evidence="12 13">
    <name type="scientific">Alteromonas profundi</name>
    <dbReference type="NCBI Taxonomy" id="2696062"/>
    <lineage>
        <taxon>Bacteria</taxon>
        <taxon>Pseudomonadati</taxon>
        <taxon>Pseudomonadota</taxon>
        <taxon>Gammaproteobacteria</taxon>
        <taxon>Alteromonadales</taxon>
        <taxon>Alteromonadaceae</taxon>
        <taxon>Alteromonas/Salinimonas group</taxon>
        <taxon>Alteromonas</taxon>
    </lineage>
</organism>
<evidence type="ECO:0000256" key="6">
    <source>
        <dbReference type="ARBA" id="ARBA00040675"/>
    </source>
</evidence>
<dbReference type="GO" id="GO:0160149">
    <property type="term" value="F:tRNA pseudouridine(65) synthase activity"/>
    <property type="evidence" value="ECO:0007669"/>
    <property type="project" value="UniProtKB-EC"/>
</dbReference>
<evidence type="ECO:0000313" key="12">
    <source>
        <dbReference type="EMBL" id="NDV89798.1"/>
    </source>
</evidence>
<dbReference type="PANTHER" id="PTHR21600">
    <property type="entry name" value="MITOCHONDRIAL RNA PSEUDOURIDINE SYNTHASE"/>
    <property type="match status" value="1"/>
</dbReference>
<comment type="caution">
    <text evidence="12">The sequence shown here is derived from an EMBL/GenBank/DDBJ whole genome shotgun (WGS) entry which is preliminary data.</text>
</comment>
<keyword evidence="1" id="KW-0819">tRNA processing</keyword>
<dbReference type="EMBL" id="JAAAWN010000001">
    <property type="protein sequence ID" value="NDV89798.1"/>
    <property type="molecule type" value="Genomic_DNA"/>
</dbReference>
<evidence type="ECO:0000256" key="2">
    <source>
        <dbReference type="ARBA" id="ARBA00023235"/>
    </source>
</evidence>
<feature type="region of interest" description="Disordered" evidence="10">
    <location>
        <begin position="1"/>
        <end position="26"/>
    </location>
</feature>
<evidence type="ECO:0000256" key="7">
    <source>
        <dbReference type="ARBA" id="ARBA00041803"/>
    </source>
</evidence>
<evidence type="ECO:0000259" key="11">
    <source>
        <dbReference type="Pfam" id="PF00849"/>
    </source>
</evidence>
<evidence type="ECO:0000256" key="5">
    <source>
        <dbReference type="ARBA" id="ARBA00038943"/>
    </source>
</evidence>
<keyword evidence="2" id="KW-0413">Isomerase</keyword>
<evidence type="ECO:0000313" key="13">
    <source>
        <dbReference type="Proteomes" id="UP000470213"/>
    </source>
</evidence>
<feature type="compositionally biased region" description="Polar residues" evidence="10">
    <location>
        <begin position="1"/>
        <end position="12"/>
    </location>
</feature>
<evidence type="ECO:0000256" key="1">
    <source>
        <dbReference type="ARBA" id="ARBA00022694"/>
    </source>
</evidence>
<protein>
    <recommendedName>
        <fullName evidence="6">tRNA pseudouridine synthase C</fullName>
        <ecNumber evidence="5">5.4.99.26</ecNumber>
    </recommendedName>
    <alternativeName>
        <fullName evidence="8">tRNA pseudouridine(65) synthase</fullName>
    </alternativeName>
    <alternativeName>
        <fullName evidence="9">tRNA pseudouridylate synthase C</fullName>
    </alternativeName>
    <alternativeName>
        <fullName evidence="7">tRNA-uridine isomerase C</fullName>
    </alternativeName>
</protein>
<dbReference type="GO" id="GO:0000455">
    <property type="term" value="P:enzyme-directed rRNA pseudouridine synthesis"/>
    <property type="evidence" value="ECO:0007669"/>
    <property type="project" value="TreeGrafter"/>
</dbReference>
<keyword evidence="13" id="KW-1185">Reference proteome</keyword>
<dbReference type="InterPro" id="IPR050188">
    <property type="entry name" value="RluA_PseudoU_synthase"/>
</dbReference>
<dbReference type="GO" id="GO:0008033">
    <property type="term" value="P:tRNA processing"/>
    <property type="evidence" value="ECO:0007669"/>
    <property type="project" value="UniProtKB-KW"/>
</dbReference>
<reference evidence="12 13" key="1">
    <citation type="submission" date="2020-01" db="EMBL/GenBank/DDBJ databases">
        <authorList>
            <person name="Chen J."/>
            <person name="Zhu S."/>
            <person name="Yang J."/>
        </authorList>
    </citation>
    <scope>NUCLEOTIDE SEQUENCE [LARGE SCALE GENOMIC DNA]</scope>
    <source>
        <strain evidence="12 13">345S023</strain>
    </source>
</reference>
<evidence type="ECO:0000256" key="3">
    <source>
        <dbReference type="ARBA" id="ARBA00036607"/>
    </source>
</evidence>
<dbReference type="GO" id="GO:0003723">
    <property type="term" value="F:RNA binding"/>
    <property type="evidence" value="ECO:0007669"/>
    <property type="project" value="InterPro"/>
</dbReference>
<dbReference type="InterPro" id="IPR006224">
    <property type="entry name" value="PsdUridine_synth_RluA-like_CS"/>
</dbReference>
<feature type="domain" description="Pseudouridine synthase RsuA/RluA-like" evidence="11">
    <location>
        <begin position="37"/>
        <end position="195"/>
    </location>
</feature>
<gene>
    <name evidence="12" type="ORF">GTH32_01135</name>
</gene>
<dbReference type="Gene3D" id="3.30.2350.10">
    <property type="entry name" value="Pseudouridine synthase"/>
    <property type="match status" value="1"/>
</dbReference>
<accession>A0A7X5LI70</accession>